<proteinExistence type="predicted"/>
<keyword evidence="5" id="KW-1185">Reference proteome</keyword>
<dbReference type="InterPro" id="IPR016181">
    <property type="entry name" value="Acyl_CoA_acyltransferase"/>
</dbReference>
<keyword evidence="1" id="KW-0808">Transferase</keyword>
<sequence length="172" mass="19038">MNGEGITDVSGFPETPFEFDDGEGRAIEVREYDGEREALLSMYEEFDPGDRAQGIPPVRGDALERWLDGILEGVNTVAWDGNDAVGHATLVGDEGMDAHELAIFVAQSHQHAGVGSRLIRGVLSLAYDRGVRDVWLSVERWNRAAVRLYNGVGFEKTRREGFEIEMGTRLTV</sequence>
<dbReference type="RefSeq" id="WP_266085604.1">
    <property type="nucleotide sequence ID" value="NZ_RKLV01000001.1"/>
</dbReference>
<dbReference type="CDD" id="cd04301">
    <property type="entry name" value="NAT_SF"/>
    <property type="match status" value="1"/>
</dbReference>
<feature type="domain" description="N-acetyltransferase" evidence="3">
    <location>
        <begin position="27"/>
        <end position="171"/>
    </location>
</feature>
<dbReference type="EMBL" id="RKLV01000001">
    <property type="protein sequence ID" value="MCX2818011.1"/>
    <property type="molecule type" value="Genomic_DNA"/>
</dbReference>
<evidence type="ECO:0000259" key="3">
    <source>
        <dbReference type="PROSITE" id="PS51186"/>
    </source>
</evidence>
<evidence type="ECO:0000256" key="2">
    <source>
        <dbReference type="SAM" id="MobiDB-lite"/>
    </source>
</evidence>
<reference evidence="4" key="1">
    <citation type="submission" date="2022-09" db="EMBL/GenBank/DDBJ databases">
        <title>Haloadaptaus new haloarchaeum isolated from saline soil.</title>
        <authorList>
            <person name="Duran-Viseras A."/>
            <person name="Sanchez-Porro C."/>
            <person name="Ventosa A."/>
        </authorList>
    </citation>
    <scope>NUCLEOTIDE SEQUENCE</scope>
    <source>
        <strain evidence="4">F3-133</strain>
    </source>
</reference>
<dbReference type="SUPFAM" id="SSF55729">
    <property type="entry name" value="Acyl-CoA N-acyltransferases (Nat)"/>
    <property type="match status" value="1"/>
</dbReference>
<organism evidence="4 5">
    <name type="scientific">Halorutilus salinus</name>
    <dbReference type="NCBI Taxonomy" id="2487751"/>
    <lineage>
        <taxon>Archaea</taxon>
        <taxon>Methanobacteriati</taxon>
        <taxon>Methanobacteriota</taxon>
        <taxon>Stenosarchaea group</taxon>
        <taxon>Halobacteria</taxon>
        <taxon>Halorutilales</taxon>
        <taxon>Halorutilaceae</taxon>
        <taxon>Halorutilus</taxon>
    </lineage>
</organism>
<dbReference type="Proteomes" id="UP001149411">
    <property type="component" value="Unassembled WGS sequence"/>
</dbReference>
<evidence type="ECO:0000313" key="4">
    <source>
        <dbReference type="EMBL" id="MCX2818011.1"/>
    </source>
</evidence>
<comment type="caution">
    <text evidence="4">The sequence shown here is derived from an EMBL/GenBank/DDBJ whole genome shotgun (WGS) entry which is preliminary data.</text>
</comment>
<dbReference type="InterPro" id="IPR000182">
    <property type="entry name" value="GNAT_dom"/>
</dbReference>
<feature type="region of interest" description="Disordered" evidence="2">
    <location>
        <begin position="1"/>
        <end position="22"/>
    </location>
</feature>
<dbReference type="GO" id="GO:0008080">
    <property type="term" value="F:N-acetyltransferase activity"/>
    <property type="evidence" value="ECO:0007669"/>
    <property type="project" value="InterPro"/>
</dbReference>
<gene>
    <name evidence="4" type="ORF">EGH25_01390</name>
</gene>
<dbReference type="InterPro" id="IPR050769">
    <property type="entry name" value="NAT_camello-type"/>
</dbReference>
<dbReference type="PANTHER" id="PTHR13947">
    <property type="entry name" value="GNAT FAMILY N-ACETYLTRANSFERASE"/>
    <property type="match status" value="1"/>
</dbReference>
<protein>
    <submittedName>
        <fullName evidence="4">GNAT family N-acetyltransferase</fullName>
    </submittedName>
</protein>
<evidence type="ECO:0000313" key="5">
    <source>
        <dbReference type="Proteomes" id="UP001149411"/>
    </source>
</evidence>
<dbReference type="Gene3D" id="3.40.630.30">
    <property type="match status" value="1"/>
</dbReference>
<name>A0A9Q4C466_9EURY</name>
<accession>A0A9Q4C466</accession>
<dbReference type="PANTHER" id="PTHR13947:SF37">
    <property type="entry name" value="LD18367P"/>
    <property type="match status" value="1"/>
</dbReference>
<dbReference type="AlphaFoldDB" id="A0A9Q4C466"/>
<dbReference type="PROSITE" id="PS51186">
    <property type="entry name" value="GNAT"/>
    <property type="match status" value="1"/>
</dbReference>
<dbReference type="Pfam" id="PF00583">
    <property type="entry name" value="Acetyltransf_1"/>
    <property type="match status" value="1"/>
</dbReference>
<evidence type="ECO:0000256" key="1">
    <source>
        <dbReference type="ARBA" id="ARBA00022679"/>
    </source>
</evidence>